<protein>
    <recommendedName>
        <fullName evidence="2">PDZ domain-containing protein</fullName>
    </recommendedName>
</protein>
<dbReference type="RefSeq" id="XP_060047269.1">
    <property type="nucleotide sequence ID" value="XM_060191286.1"/>
</dbReference>
<dbReference type="Gene3D" id="2.30.42.10">
    <property type="match status" value="2"/>
</dbReference>
<name>A0ABM3XEM3_ERIEU</name>
<evidence type="ECO:0000313" key="4">
    <source>
        <dbReference type="RefSeq" id="XP_060047269.1"/>
    </source>
</evidence>
<feature type="region of interest" description="Disordered" evidence="1">
    <location>
        <begin position="354"/>
        <end position="376"/>
    </location>
</feature>
<feature type="domain" description="PDZ" evidence="2">
    <location>
        <begin position="1"/>
        <end position="46"/>
    </location>
</feature>
<feature type="compositionally biased region" description="Acidic residues" evidence="1">
    <location>
        <begin position="355"/>
        <end position="369"/>
    </location>
</feature>
<reference evidence="3" key="1">
    <citation type="submission" date="2025-05" db="UniProtKB">
        <authorList>
            <consortium name="RefSeq"/>
        </authorList>
    </citation>
    <scope>NUCLEOTIDE SEQUENCE [LARGE SCALE GENOMIC DNA]</scope>
</reference>
<feature type="domain" description="PDZ" evidence="2">
    <location>
        <begin position="90"/>
        <end position="178"/>
    </location>
</feature>
<proteinExistence type="predicted"/>
<dbReference type="Proteomes" id="UP001652624">
    <property type="component" value="Chromosome 1"/>
</dbReference>
<dbReference type="GeneID" id="132538607"/>
<dbReference type="CDD" id="cd06695">
    <property type="entry name" value="PDZ3_PTPN13_FRMPD2-like"/>
    <property type="match status" value="1"/>
</dbReference>
<evidence type="ECO:0000259" key="2">
    <source>
        <dbReference type="PROSITE" id="PS50106"/>
    </source>
</evidence>
<evidence type="ECO:0000313" key="3">
    <source>
        <dbReference type="Proteomes" id="UP001652624"/>
    </source>
</evidence>
<dbReference type="PANTHER" id="PTHR46900">
    <property type="entry name" value="TYROSINE-PROTEIN PHOSPHATASE NON-RECEPTOR TYPE 13"/>
    <property type="match status" value="1"/>
</dbReference>
<dbReference type="InterPro" id="IPR052074">
    <property type="entry name" value="NonRcpt_TyrProt_Phosphatase"/>
</dbReference>
<sequence>MISVFLPGDRLLQVDGVNLSGLTHKQAVQCLKGSGQVARLVLERRVPRTTQQCPSANDRLGDECTAVSLATTLPGRPASCVCATDGPKFEVKLKKNASGLGFSFMQMESENCDHPKNHLVRIKRLFPGQPAEENGAIAAGDIILAVNGRSTEGLVFQEVLHLLRGASEEVNLLLCRPPPGALPEMDQAQQTPVSSADKEFCRKTCPDSGQTPSVDPEDGQGDHDSLGVGKDLALSPESFRKIPREMQSDQDIIRPCAASLMRPQDHHPHLCRRHQEIDALALATSLEKDLRQNCYSVCDIRRLESKEDETPYTIYSSLESQLPCRDCLEADSETIPLPQFCSWGVPSESLPQEESYYESEWEDLEEAVEPADGVLR</sequence>
<feature type="region of interest" description="Disordered" evidence="1">
    <location>
        <begin position="181"/>
        <end position="230"/>
    </location>
</feature>
<dbReference type="PROSITE" id="PS50106">
    <property type="entry name" value="PDZ"/>
    <property type="match status" value="2"/>
</dbReference>
<dbReference type="SMART" id="SM00228">
    <property type="entry name" value="PDZ"/>
    <property type="match status" value="1"/>
</dbReference>
<reference evidence="4" key="2">
    <citation type="submission" date="2025-08" db="UniProtKB">
        <authorList>
            <consortium name="RefSeq"/>
        </authorList>
    </citation>
    <scope>IDENTIFICATION</scope>
</reference>
<dbReference type="InterPro" id="IPR036034">
    <property type="entry name" value="PDZ_sf"/>
</dbReference>
<feature type="compositionally biased region" description="Basic and acidic residues" evidence="1">
    <location>
        <begin position="196"/>
        <end position="205"/>
    </location>
</feature>
<dbReference type="InterPro" id="IPR001478">
    <property type="entry name" value="PDZ"/>
</dbReference>
<evidence type="ECO:0000256" key="1">
    <source>
        <dbReference type="SAM" id="MobiDB-lite"/>
    </source>
</evidence>
<keyword evidence="3" id="KW-1185">Reference proteome</keyword>
<accession>A0ABM3XEM3</accession>
<dbReference type="Pfam" id="PF00595">
    <property type="entry name" value="PDZ"/>
    <property type="match status" value="2"/>
</dbReference>
<dbReference type="SUPFAM" id="SSF50156">
    <property type="entry name" value="PDZ domain-like"/>
    <property type="match status" value="2"/>
</dbReference>
<dbReference type="PANTHER" id="PTHR46900:SF4">
    <property type="entry name" value="FERM AND PDZ DOMAIN CONTAINING 2"/>
    <property type="match status" value="1"/>
</dbReference>
<organism evidence="3 4">
    <name type="scientific">Erinaceus europaeus</name>
    <name type="common">Western European hedgehog</name>
    <dbReference type="NCBI Taxonomy" id="9365"/>
    <lineage>
        <taxon>Eukaryota</taxon>
        <taxon>Metazoa</taxon>
        <taxon>Chordata</taxon>
        <taxon>Craniata</taxon>
        <taxon>Vertebrata</taxon>
        <taxon>Euteleostomi</taxon>
        <taxon>Mammalia</taxon>
        <taxon>Eutheria</taxon>
        <taxon>Laurasiatheria</taxon>
        <taxon>Eulipotyphla</taxon>
        <taxon>Erinaceidae</taxon>
        <taxon>Erinaceinae</taxon>
        <taxon>Erinaceus</taxon>
    </lineage>
</organism>
<gene>
    <name evidence="4" type="primary">LOC132538607</name>
</gene>